<dbReference type="AlphaFoldDB" id="A0AAN5AKD1"/>
<dbReference type="EMBL" id="BQKE01000001">
    <property type="protein sequence ID" value="GJM61722.1"/>
    <property type="molecule type" value="Genomic_DNA"/>
</dbReference>
<accession>A0AAN5AKD1</accession>
<keyword evidence="2" id="KW-1185">Reference proteome</keyword>
<protein>
    <submittedName>
        <fullName evidence="1">Uncharacterized protein</fullName>
    </submittedName>
</protein>
<organism evidence="1 2">
    <name type="scientific">Persicobacter diffluens</name>
    <dbReference type="NCBI Taxonomy" id="981"/>
    <lineage>
        <taxon>Bacteria</taxon>
        <taxon>Pseudomonadati</taxon>
        <taxon>Bacteroidota</taxon>
        <taxon>Cytophagia</taxon>
        <taxon>Cytophagales</taxon>
        <taxon>Persicobacteraceae</taxon>
        <taxon>Persicobacter</taxon>
    </lineage>
</organism>
<evidence type="ECO:0000313" key="2">
    <source>
        <dbReference type="Proteomes" id="UP001310022"/>
    </source>
</evidence>
<gene>
    <name evidence="1" type="ORF">PEDI_22740</name>
</gene>
<comment type="caution">
    <text evidence="1">The sequence shown here is derived from an EMBL/GenBank/DDBJ whole genome shotgun (WGS) entry which is preliminary data.</text>
</comment>
<evidence type="ECO:0000313" key="1">
    <source>
        <dbReference type="EMBL" id="GJM61722.1"/>
    </source>
</evidence>
<reference evidence="1 2" key="1">
    <citation type="submission" date="2021-12" db="EMBL/GenBank/DDBJ databases">
        <title>Genome sequencing of bacteria with rrn-lacking chromosome and rrn-plasmid.</title>
        <authorList>
            <person name="Anda M."/>
            <person name="Iwasaki W."/>
        </authorList>
    </citation>
    <scope>NUCLEOTIDE SEQUENCE [LARGE SCALE GENOMIC DNA]</scope>
    <source>
        <strain evidence="1 2">NBRC 15940</strain>
    </source>
</reference>
<sequence>MLKSSFSCMAGKMKEELSISFFYNEADEGGENLIQFELLKNQPIYSQNINIK</sequence>
<proteinExistence type="predicted"/>
<dbReference type="Proteomes" id="UP001310022">
    <property type="component" value="Unassembled WGS sequence"/>
</dbReference>
<name>A0AAN5AKD1_9BACT</name>